<dbReference type="SUPFAM" id="SSF89550">
    <property type="entry name" value="PHP domain-like"/>
    <property type="match status" value="1"/>
</dbReference>
<dbReference type="EMBL" id="PFNL01000062">
    <property type="protein sequence ID" value="PIZ47175.1"/>
    <property type="molecule type" value="Genomic_DNA"/>
</dbReference>
<dbReference type="InterPro" id="IPR050243">
    <property type="entry name" value="PHP_phosphatase"/>
</dbReference>
<dbReference type="PANTHER" id="PTHR36928:SF1">
    <property type="entry name" value="PHOSPHATASE YCDX-RELATED"/>
    <property type="match status" value="1"/>
</dbReference>
<dbReference type="GO" id="GO:0005829">
    <property type="term" value="C:cytosol"/>
    <property type="evidence" value="ECO:0007669"/>
    <property type="project" value="TreeGrafter"/>
</dbReference>
<evidence type="ECO:0000313" key="2">
    <source>
        <dbReference type="Proteomes" id="UP000228920"/>
    </source>
</evidence>
<dbReference type="GO" id="GO:0008270">
    <property type="term" value="F:zinc ion binding"/>
    <property type="evidence" value="ECO:0007669"/>
    <property type="project" value="TreeGrafter"/>
</dbReference>
<dbReference type="Gene3D" id="3.20.20.140">
    <property type="entry name" value="Metal-dependent hydrolases"/>
    <property type="match status" value="1"/>
</dbReference>
<proteinExistence type="predicted"/>
<evidence type="ECO:0008006" key="3">
    <source>
        <dbReference type="Google" id="ProtNLM"/>
    </source>
</evidence>
<sequence length="294" mass="33902">MHENDDEWIQRTFGKPREELTIIDIDRLHTISRILAEQVTNYGDERLEDVLARIEEINASGELPMTILKGVEVNLLPDGTLDTTMVDQGKFELVNTSIHPGLDKEGYGEALTTDPQKYTDLLLKGIEHPKTNIIAHIGFDCEKGFADNLDWDKIAQAALENQVAIEINLYDLTREIYWNILNFDRFPANDTTYRKELEGKLPDLIPLISSPTIRTALTPYIEKGLKITINTDQHASPLVERPLPKTQSEQRDFRYWRCMKMVEKYCNQMFNEMSVTKENIINTYELISKLKLSQ</sequence>
<dbReference type="GO" id="GO:0042578">
    <property type="term" value="F:phosphoric ester hydrolase activity"/>
    <property type="evidence" value="ECO:0007669"/>
    <property type="project" value="TreeGrafter"/>
</dbReference>
<accession>A0A2M7TKB7</accession>
<organism evidence="1 2">
    <name type="scientific">candidate division WWE3 bacterium CG_4_10_14_0_2_um_filter_41_14</name>
    <dbReference type="NCBI Taxonomy" id="1975072"/>
    <lineage>
        <taxon>Bacteria</taxon>
        <taxon>Katanobacteria</taxon>
    </lineage>
</organism>
<dbReference type="Proteomes" id="UP000228920">
    <property type="component" value="Unassembled WGS sequence"/>
</dbReference>
<dbReference type="PANTHER" id="PTHR36928">
    <property type="entry name" value="PHOSPHATASE YCDX-RELATED"/>
    <property type="match status" value="1"/>
</dbReference>
<evidence type="ECO:0000313" key="1">
    <source>
        <dbReference type="EMBL" id="PIZ47175.1"/>
    </source>
</evidence>
<dbReference type="InterPro" id="IPR016195">
    <property type="entry name" value="Pol/histidinol_Pase-like"/>
</dbReference>
<reference evidence="2" key="1">
    <citation type="submission" date="2017-09" db="EMBL/GenBank/DDBJ databases">
        <title>Depth-based differentiation of microbial function through sediment-hosted aquifers and enrichment of novel symbionts in the deep terrestrial subsurface.</title>
        <authorList>
            <person name="Probst A.J."/>
            <person name="Ladd B."/>
            <person name="Jarett J.K."/>
            <person name="Geller-Mcgrath D.E."/>
            <person name="Sieber C.M.K."/>
            <person name="Emerson J.B."/>
            <person name="Anantharaman K."/>
            <person name="Thomas B.C."/>
            <person name="Malmstrom R."/>
            <person name="Stieglmeier M."/>
            <person name="Klingl A."/>
            <person name="Woyke T."/>
            <person name="Ryan C.M."/>
            <person name="Banfield J.F."/>
        </authorList>
    </citation>
    <scope>NUCLEOTIDE SEQUENCE [LARGE SCALE GENOMIC DNA]</scope>
</reference>
<gene>
    <name evidence="1" type="ORF">COY32_02110</name>
</gene>
<protein>
    <recommendedName>
        <fullName evidence="3">Adenosine deaminase domain-containing protein</fullName>
    </recommendedName>
</protein>
<dbReference type="AlphaFoldDB" id="A0A2M7TKB7"/>
<comment type="caution">
    <text evidence="1">The sequence shown here is derived from an EMBL/GenBank/DDBJ whole genome shotgun (WGS) entry which is preliminary data.</text>
</comment>
<name>A0A2M7TKB7_UNCKA</name>